<evidence type="ECO:0000313" key="3">
    <source>
        <dbReference type="EMBL" id="MDG3006151.1"/>
    </source>
</evidence>
<proteinExistence type="predicted"/>
<accession>A0ABT6FF05</accession>
<dbReference type="EMBL" id="JARRAG010000002">
    <property type="protein sequence ID" value="MDG3006151.1"/>
    <property type="molecule type" value="Genomic_DNA"/>
</dbReference>
<dbReference type="Proteomes" id="UP001216907">
    <property type="component" value="Unassembled WGS sequence"/>
</dbReference>
<organism evidence="3 4">
    <name type="scientific">Paludisphaera mucosa</name>
    <dbReference type="NCBI Taxonomy" id="3030827"/>
    <lineage>
        <taxon>Bacteria</taxon>
        <taxon>Pseudomonadati</taxon>
        <taxon>Planctomycetota</taxon>
        <taxon>Planctomycetia</taxon>
        <taxon>Isosphaerales</taxon>
        <taxon>Isosphaeraceae</taxon>
        <taxon>Paludisphaera</taxon>
    </lineage>
</organism>
<comment type="caution">
    <text evidence="3">The sequence shown here is derived from an EMBL/GenBank/DDBJ whole genome shotgun (WGS) entry which is preliminary data.</text>
</comment>
<evidence type="ECO:0000313" key="4">
    <source>
        <dbReference type="Proteomes" id="UP001216907"/>
    </source>
</evidence>
<evidence type="ECO:0000256" key="1">
    <source>
        <dbReference type="SAM" id="MobiDB-lite"/>
    </source>
</evidence>
<sequence>MTSAHRYTSVRSGGRALARLAPVVQLGVASLGAAYFLTQAQALLSDAQFTWAERRIAGLIALTTVVGFGLAGWVLGTALRVVAGLLDVLADQAEASWRTVDLMEMHVIPALGRVVARFDAEAGREGPTAPPAATEPRRLKTGRADELMKEWAAAKADEDVDRALDLRDELTQHLRGEALQSLDRELASWIKGLVEARLRARDVDWEVARWVARAIDSLGDEPEAAALRTALPAIRRRAGLCRVCGRAVAGGRDVCGRCEPEAEQDAGTPRRTPSGEKDRR</sequence>
<keyword evidence="2" id="KW-0472">Membrane</keyword>
<keyword evidence="2" id="KW-1133">Transmembrane helix</keyword>
<feature type="region of interest" description="Disordered" evidence="1">
    <location>
        <begin position="257"/>
        <end position="280"/>
    </location>
</feature>
<evidence type="ECO:0008006" key="5">
    <source>
        <dbReference type="Google" id="ProtNLM"/>
    </source>
</evidence>
<name>A0ABT6FF05_9BACT</name>
<feature type="transmembrane region" description="Helical" evidence="2">
    <location>
        <begin position="16"/>
        <end position="36"/>
    </location>
</feature>
<evidence type="ECO:0000256" key="2">
    <source>
        <dbReference type="SAM" id="Phobius"/>
    </source>
</evidence>
<dbReference type="RefSeq" id="WP_277862452.1">
    <property type="nucleotide sequence ID" value="NZ_JARRAG010000002.1"/>
</dbReference>
<gene>
    <name evidence="3" type="ORF">PZE19_20455</name>
</gene>
<reference evidence="3 4" key="1">
    <citation type="submission" date="2023-03" db="EMBL/GenBank/DDBJ databases">
        <title>Paludisphaera mucosa sp. nov. a novel planctomycete from northern fen.</title>
        <authorList>
            <person name="Ivanova A."/>
        </authorList>
    </citation>
    <scope>NUCLEOTIDE SEQUENCE [LARGE SCALE GENOMIC DNA]</scope>
    <source>
        <strain evidence="3 4">Pla2</strain>
    </source>
</reference>
<keyword evidence="4" id="KW-1185">Reference proteome</keyword>
<feature type="transmembrane region" description="Helical" evidence="2">
    <location>
        <begin position="56"/>
        <end position="76"/>
    </location>
</feature>
<protein>
    <recommendedName>
        <fullName evidence="5">Zinc ribbon domain-containing protein</fullName>
    </recommendedName>
</protein>
<keyword evidence="2" id="KW-0812">Transmembrane</keyword>